<comment type="cofactor">
    <cofactor evidence="1">
        <name>Mg(2+)</name>
        <dbReference type="ChEBI" id="CHEBI:18420"/>
    </cofactor>
</comment>
<evidence type="ECO:0000256" key="8">
    <source>
        <dbReference type="ARBA" id="ARBA00022842"/>
    </source>
</evidence>
<dbReference type="GO" id="GO:0008841">
    <property type="term" value="F:dihydrofolate synthase activity"/>
    <property type="evidence" value="ECO:0007669"/>
    <property type="project" value="TreeGrafter"/>
</dbReference>
<dbReference type="Gene3D" id="3.40.1190.10">
    <property type="entry name" value="Mur-like, catalytic domain"/>
    <property type="match status" value="1"/>
</dbReference>
<evidence type="ECO:0000256" key="10">
    <source>
        <dbReference type="ARBA" id="ARBA00047493"/>
    </source>
</evidence>
<dbReference type="Pfam" id="PF08245">
    <property type="entry name" value="Mur_ligase_M"/>
    <property type="match status" value="1"/>
</dbReference>
<gene>
    <name evidence="14" type="ORF">SAMN02910350_00854</name>
</gene>
<evidence type="ECO:0000259" key="12">
    <source>
        <dbReference type="Pfam" id="PF02875"/>
    </source>
</evidence>
<evidence type="ECO:0000256" key="2">
    <source>
        <dbReference type="ARBA" id="ARBA00008276"/>
    </source>
</evidence>
<dbReference type="GO" id="GO:0046872">
    <property type="term" value="F:metal ion binding"/>
    <property type="evidence" value="ECO:0007669"/>
    <property type="project" value="UniProtKB-KW"/>
</dbReference>
<dbReference type="InterPro" id="IPR036565">
    <property type="entry name" value="Mur-like_cat_sf"/>
</dbReference>
<dbReference type="EMBL" id="FMWK01000003">
    <property type="protein sequence ID" value="SCZ77548.1"/>
    <property type="molecule type" value="Genomic_DNA"/>
</dbReference>
<evidence type="ECO:0000256" key="4">
    <source>
        <dbReference type="ARBA" id="ARBA00022598"/>
    </source>
</evidence>
<comment type="similarity">
    <text evidence="2 11">Belongs to the folylpolyglutamate synthase family.</text>
</comment>
<protein>
    <recommendedName>
        <fullName evidence="3">tetrahydrofolate synthase</fullName>
        <ecNumber evidence="3">6.3.2.17</ecNumber>
    </recommendedName>
    <alternativeName>
        <fullName evidence="9">Tetrahydrofolylpolyglutamate synthase</fullName>
    </alternativeName>
</protein>
<dbReference type="SUPFAM" id="SSF53244">
    <property type="entry name" value="MurD-like peptide ligases, peptide-binding domain"/>
    <property type="match status" value="1"/>
</dbReference>
<evidence type="ECO:0000256" key="1">
    <source>
        <dbReference type="ARBA" id="ARBA00001946"/>
    </source>
</evidence>
<dbReference type="InterPro" id="IPR036615">
    <property type="entry name" value="Mur_ligase_C_dom_sf"/>
</dbReference>
<evidence type="ECO:0000313" key="14">
    <source>
        <dbReference type="EMBL" id="SCZ77548.1"/>
    </source>
</evidence>
<name>A0A1G5RUK4_PSEXY</name>
<organism evidence="14 15">
    <name type="scientific">Pseudobutyrivibrio xylanivorans</name>
    <dbReference type="NCBI Taxonomy" id="185007"/>
    <lineage>
        <taxon>Bacteria</taxon>
        <taxon>Bacillati</taxon>
        <taxon>Bacillota</taxon>
        <taxon>Clostridia</taxon>
        <taxon>Lachnospirales</taxon>
        <taxon>Lachnospiraceae</taxon>
        <taxon>Pseudobutyrivibrio</taxon>
    </lineage>
</organism>
<evidence type="ECO:0000256" key="5">
    <source>
        <dbReference type="ARBA" id="ARBA00022723"/>
    </source>
</evidence>
<dbReference type="PANTHER" id="PTHR11136:SF0">
    <property type="entry name" value="DIHYDROFOLATE SYNTHETASE-RELATED"/>
    <property type="match status" value="1"/>
</dbReference>
<dbReference type="EC" id="6.3.2.17" evidence="3"/>
<dbReference type="RefSeq" id="WP_090161578.1">
    <property type="nucleotide sequence ID" value="NZ_FMWK01000003.1"/>
</dbReference>
<proteinExistence type="inferred from homology"/>
<dbReference type="InterPro" id="IPR013221">
    <property type="entry name" value="Mur_ligase_cen"/>
</dbReference>
<dbReference type="Proteomes" id="UP000199428">
    <property type="component" value="Unassembled WGS sequence"/>
</dbReference>
<feature type="domain" description="Mur ligase central" evidence="13">
    <location>
        <begin position="57"/>
        <end position="276"/>
    </location>
</feature>
<evidence type="ECO:0000256" key="11">
    <source>
        <dbReference type="PIRNR" id="PIRNR001563"/>
    </source>
</evidence>
<sequence>MREYSYEEAIEFFKNLPHFVPPVESGEKPADMFSLDAENALLEKLGNPHMDLKYVHVAGTNGKGSTSAFIATILQEANYKVGCFTSPFLFTYNEMYKVNGQDISDEDFARIFNIVKTYYDELAHEEIYPSEYEILTVMSFVYFKDMGCDMVVMEVSMGGRVDTTNVIPSPVVSVITPISYDHMTILGNTLAEIATEKAGIIKPGTVVVSAKQEPEVVEVLAKVCQEKKVELHFASEPAVVSRNLKGQDFMVSEFGSTLSTQLLGTYQVKNAALAMRVIEQIKRSGFRVSDGALRTGLRKTDWFGRFTMIKNNPPVIIDGGHNRQGAAVLADSLRTYFPEKKITFVLGILKDKEVDVMLDELLPLAKKVYTMEVPNPRTMSADELAERITSRGVKAQPFSGEDISAVEEDADVICMAGSLYLLSSLTVD</sequence>
<keyword evidence="8" id="KW-0460">Magnesium</keyword>
<reference evidence="14 15" key="1">
    <citation type="submission" date="2016-10" db="EMBL/GenBank/DDBJ databases">
        <authorList>
            <person name="de Groot N.N."/>
        </authorList>
    </citation>
    <scope>NUCLEOTIDE SEQUENCE [LARGE SCALE GENOMIC DNA]</scope>
    <source>
        <strain evidence="14 15">DSM 10317</strain>
    </source>
</reference>
<dbReference type="AlphaFoldDB" id="A0A1G5RUK4"/>
<dbReference type="PANTHER" id="PTHR11136">
    <property type="entry name" value="FOLYLPOLYGLUTAMATE SYNTHASE-RELATED"/>
    <property type="match status" value="1"/>
</dbReference>
<dbReference type="InterPro" id="IPR001645">
    <property type="entry name" value="Folylpolyglutamate_synth"/>
</dbReference>
<dbReference type="PIRSF" id="PIRSF001563">
    <property type="entry name" value="Folylpolyglu_synth"/>
    <property type="match status" value="1"/>
</dbReference>
<keyword evidence="7 11" id="KW-0067">ATP-binding</keyword>
<dbReference type="GO" id="GO:0005524">
    <property type="term" value="F:ATP binding"/>
    <property type="evidence" value="ECO:0007669"/>
    <property type="project" value="UniProtKB-KW"/>
</dbReference>
<evidence type="ECO:0000256" key="3">
    <source>
        <dbReference type="ARBA" id="ARBA00013025"/>
    </source>
</evidence>
<keyword evidence="5" id="KW-0479">Metal-binding</keyword>
<dbReference type="GO" id="GO:0004326">
    <property type="term" value="F:tetrahydrofolylpolyglutamate synthase activity"/>
    <property type="evidence" value="ECO:0007669"/>
    <property type="project" value="UniProtKB-EC"/>
</dbReference>
<dbReference type="Gene3D" id="3.90.190.20">
    <property type="entry name" value="Mur ligase, C-terminal domain"/>
    <property type="match status" value="1"/>
</dbReference>
<dbReference type="NCBIfam" id="TIGR01499">
    <property type="entry name" value="folC"/>
    <property type="match status" value="1"/>
</dbReference>
<comment type="catalytic activity">
    <reaction evidence="10">
        <text>(6S)-5,6,7,8-tetrahydrofolyl-(gamma-L-Glu)(n) + L-glutamate + ATP = (6S)-5,6,7,8-tetrahydrofolyl-(gamma-L-Glu)(n+1) + ADP + phosphate + H(+)</text>
        <dbReference type="Rhea" id="RHEA:10580"/>
        <dbReference type="Rhea" id="RHEA-COMP:14738"/>
        <dbReference type="Rhea" id="RHEA-COMP:14740"/>
        <dbReference type="ChEBI" id="CHEBI:15378"/>
        <dbReference type="ChEBI" id="CHEBI:29985"/>
        <dbReference type="ChEBI" id="CHEBI:30616"/>
        <dbReference type="ChEBI" id="CHEBI:43474"/>
        <dbReference type="ChEBI" id="CHEBI:141005"/>
        <dbReference type="ChEBI" id="CHEBI:456216"/>
        <dbReference type="EC" id="6.3.2.17"/>
    </reaction>
</comment>
<evidence type="ECO:0000256" key="6">
    <source>
        <dbReference type="ARBA" id="ARBA00022741"/>
    </source>
</evidence>
<evidence type="ECO:0000313" key="15">
    <source>
        <dbReference type="Proteomes" id="UP000199428"/>
    </source>
</evidence>
<dbReference type="GO" id="GO:0005737">
    <property type="term" value="C:cytoplasm"/>
    <property type="evidence" value="ECO:0007669"/>
    <property type="project" value="TreeGrafter"/>
</dbReference>
<evidence type="ECO:0000259" key="13">
    <source>
        <dbReference type="Pfam" id="PF08245"/>
    </source>
</evidence>
<accession>A0A1G5RUK4</accession>
<dbReference type="Pfam" id="PF02875">
    <property type="entry name" value="Mur_ligase_C"/>
    <property type="match status" value="1"/>
</dbReference>
<dbReference type="SUPFAM" id="SSF53623">
    <property type="entry name" value="MurD-like peptide ligases, catalytic domain"/>
    <property type="match status" value="1"/>
</dbReference>
<keyword evidence="6 11" id="KW-0547">Nucleotide-binding</keyword>
<evidence type="ECO:0000256" key="7">
    <source>
        <dbReference type="ARBA" id="ARBA00022840"/>
    </source>
</evidence>
<dbReference type="FunFam" id="3.40.1190.10:FF:000011">
    <property type="entry name" value="Folylpolyglutamate synthase/dihydrofolate synthase"/>
    <property type="match status" value="1"/>
</dbReference>
<keyword evidence="4 11" id="KW-0436">Ligase</keyword>
<evidence type="ECO:0000256" key="9">
    <source>
        <dbReference type="ARBA" id="ARBA00030592"/>
    </source>
</evidence>
<feature type="domain" description="Mur ligase C-terminal" evidence="12">
    <location>
        <begin position="304"/>
        <end position="417"/>
    </location>
</feature>
<dbReference type="InterPro" id="IPR004101">
    <property type="entry name" value="Mur_ligase_C"/>
</dbReference>